<feature type="compositionally biased region" description="Polar residues" evidence="1">
    <location>
        <begin position="28"/>
        <end position="50"/>
    </location>
</feature>
<feature type="region of interest" description="Disordered" evidence="1">
    <location>
        <begin position="1"/>
        <end position="63"/>
    </location>
</feature>
<accession>A0A162YGD8</accession>
<reference evidence="2 3" key="1">
    <citation type="submission" date="2015-06" db="EMBL/GenBank/DDBJ databases">
        <title>Expansion of signal transduction pathways in fungi by whole-genome duplication.</title>
        <authorList>
            <consortium name="DOE Joint Genome Institute"/>
            <person name="Corrochano L.M."/>
            <person name="Kuo A."/>
            <person name="Marcet-Houben M."/>
            <person name="Polaino S."/>
            <person name="Salamov A."/>
            <person name="Villalobos J.M."/>
            <person name="Alvarez M.I."/>
            <person name="Avalos J."/>
            <person name="Benito E.P."/>
            <person name="Benoit I."/>
            <person name="Burger G."/>
            <person name="Camino L.P."/>
            <person name="Canovas D."/>
            <person name="Cerda-Olmedo E."/>
            <person name="Cheng J.-F."/>
            <person name="Dominguez A."/>
            <person name="Elias M."/>
            <person name="Eslava A.P."/>
            <person name="Glaser F."/>
            <person name="Grimwood J."/>
            <person name="Gutierrez G."/>
            <person name="Heitman J."/>
            <person name="Henrissat B."/>
            <person name="Iturriaga E.A."/>
            <person name="Lang B.F."/>
            <person name="Lavin J.L."/>
            <person name="Lee S."/>
            <person name="Li W."/>
            <person name="Lindquist E."/>
            <person name="Lopez-Garcia S."/>
            <person name="Luque E.M."/>
            <person name="Marcos A.T."/>
            <person name="Martin J."/>
            <person name="Mccluskey K."/>
            <person name="Medina H.R."/>
            <person name="Miralles-Duran A."/>
            <person name="Miyazaki A."/>
            <person name="Munoz-Torres E."/>
            <person name="Oguiza J.A."/>
            <person name="Ohm R."/>
            <person name="Olmedo M."/>
            <person name="Orejas M."/>
            <person name="Ortiz-Castellanos L."/>
            <person name="Pisabarro A.G."/>
            <person name="Rodriguez-Romero J."/>
            <person name="Ruiz-Herrera J."/>
            <person name="Ruiz-Vazquez R."/>
            <person name="Sanz C."/>
            <person name="Schackwitz W."/>
            <person name="Schmutz J."/>
            <person name="Shahriari M."/>
            <person name="Shelest E."/>
            <person name="Silva-Franco F."/>
            <person name="Soanes D."/>
            <person name="Syed K."/>
            <person name="Tagua V.G."/>
            <person name="Talbot N.J."/>
            <person name="Thon M."/>
            <person name="De Vries R.P."/>
            <person name="Wiebenga A."/>
            <person name="Yadav J.S."/>
            <person name="Braun E.L."/>
            <person name="Baker S."/>
            <person name="Garre V."/>
            <person name="Horwitz B."/>
            <person name="Torres-Martinez S."/>
            <person name="Idnurm A."/>
            <person name="Herrera-Estrella A."/>
            <person name="Gabaldon T."/>
            <person name="Grigoriev I.V."/>
        </authorList>
    </citation>
    <scope>NUCLEOTIDE SEQUENCE [LARGE SCALE GENOMIC DNA]</scope>
    <source>
        <strain evidence="2 3">CBS 277.49</strain>
    </source>
</reference>
<comment type="caution">
    <text evidence="2">The sequence shown here is derived from an EMBL/GenBank/DDBJ whole genome shotgun (WGS) entry which is preliminary data.</text>
</comment>
<feature type="region of interest" description="Disordered" evidence="1">
    <location>
        <begin position="194"/>
        <end position="223"/>
    </location>
</feature>
<evidence type="ECO:0000256" key="1">
    <source>
        <dbReference type="SAM" id="MobiDB-lite"/>
    </source>
</evidence>
<evidence type="ECO:0000313" key="2">
    <source>
        <dbReference type="EMBL" id="OAC98546.1"/>
    </source>
</evidence>
<feature type="compositionally biased region" description="Acidic residues" evidence="1">
    <location>
        <begin position="214"/>
        <end position="223"/>
    </location>
</feature>
<dbReference type="EMBL" id="AMYB01000010">
    <property type="protein sequence ID" value="OAC98546.1"/>
    <property type="molecule type" value="Genomic_DNA"/>
</dbReference>
<feature type="compositionally biased region" description="Basic and acidic residues" evidence="1">
    <location>
        <begin position="52"/>
        <end position="62"/>
    </location>
</feature>
<feature type="compositionally biased region" description="Polar residues" evidence="1">
    <location>
        <begin position="203"/>
        <end position="213"/>
    </location>
</feature>
<evidence type="ECO:0000313" key="3">
    <source>
        <dbReference type="Proteomes" id="UP000077051"/>
    </source>
</evidence>
<organism evidence="2 3">
    <name type="scientific">Mucor lusitanicus CBS 277.49</name>
    <dbReference type="NCBI Taxonomy" id="747725"/>
    <lineage>
        <taxon>Eukaryota</taxon>
        <taxon>Fungi</taxon>
        <taxon>Fungi incertae sedis</taxon>
        <taxon>Mucoromycota</taxon>
        <taxon>Mucoromycotina</taxon>
        <taxon>Mucoromycetes</taxon>
        <taxon>Mucorales</taxon>
        <taxon>Mucorineae</taxon>
        <taxon>Mucoraceae</taxon>
        <taxon>Mucor</taxon>
    </lineage>
</organism>
<dbReference type="Proteomes" id="UP000077051">
    <property type="component" value="Unassembled WGS sequence"/>
</dbReference>
<dbReference type="VEuPathDB" id="FungiDB:MUCCIDRAFT_115467"/>
<sequence length="325" mass="36194">MAITRKNKQPETVVSQDVVPNDDGVRSANEQQEEMASSSDESVTEVQQTSAKEAEGKKEYAKWKQSINSTINQREKKSFEDYLFELVTKDNGKMFYRSQGIKKEKYGGSPNRANAKLKEKLVAEGLKNSITPMAIKKKVGGFGQKYRKAHNLFFGTGNGTNSKGQTLKEQAYAICPHYDTWKSILTDCVTQGANMKSSEGDQQDLSNIDSSMQSEEEENVDAAGVDDVEGPGEGYEEGGIAAPSGQGRGRKRLIDDMIVEDRQEEGDFTNAAKEILESTAGWQRDLEFKKAKVELKIKHIQESAERRGWTDEEVDKKIDGLIESI</sequence>
<protein>
    <submittedName>
        <fullName evidence="2">Uncharacterized protein</fullName>
    </submittedName>
</protein>
<dbReference type="OrthoDB" id="10645823at2759"/>
<dbReference type="AlphaFoldDB" id="A0A162YGD8"/>
<name>A0A162YGD8_MUCCL</name>
<proteinExistence type="predicted"/>
<gene>
    <name evidence="2" type="ORF">MUCCIDRAFT_115467</name>
</gene>
<keyword evidence="3" id="KW-1185">Reference proteome</keyword>